<evidence type="ECO:0000256" key="1">
    <source>
        <dbReference type="SAM" id="MobiDB-lite"/>
    </source>
</evidence>
<dbReference type="InterPro" id="IPR008936">
    <property type="entry name" value="Rho_GTPase_activation_prot"/>
</dbReference>
<proteinExistence type="predicted"/>
<dbReference type="EMBL" id="LT552359">
    <property type="protein sequence ID" value="SAL98786.1"/>
    <property type="molecule type" value="Genomic_DNA"/>
</dbReference>
<dbReference type="OrthoDB" id="2360820at2759"/>
<sequence length="457" mass="51714">MFYSFAFSAHVARLCMADIVSRGNNASEALGRERLIPIQPEPCRTLRKEDSSKIRYGFTSLKLRMGYLNFSTSKFFKRFSSSYFLEKVPNNVLFFKVFYHQVVDADDLERFDVHSVATLLQDALWGCPERILSKKTWRLINYETCTLDDLCTVIPAQQHQLLTDIVRFLVTVMKHKRTNLMDAYQLGDAMGKVTLAPADCNSILVEKAGHFLMRMVIEESKQQQRQRTVPRQQRQLSPSSTLQHKMEATQAKAKSYNRQLKKQTRQRQPDWFTTSDLGLQSLQDGYPPAPPAKSSHSIFDTTLAQDTPTDLSYTSPLLFRILVNANTVPPLPSSTTTLLHDDTTDLSYFSLDCDKNNLCHAFDDVCDTLNLPPLDDDDATPTETSSFSTFSKLNRSLFALKIKPPSTKGAWSINNASGFSQDSSAHSDATIKRTMTLTGLQHMRKRITGRPKIIPSS</sequence>
<keyword evidence="4" id="KW-1185">Reference proteome</keyword>
<dbReference type="InterPro" id="IPR000198">
    <property type="entry name" value="RhoGAP_dom"/>
</dbReference>
<evidence type="ECO:0000313" key="3">
    <source>
        <dbReference type="EMBL" id="SAL98786.1"/>
    </source>
</evidence>
<feature type="domain" description="Rho-GAP" evidence="2">
    <location>
        <begin position="104"/>
        <end position="193"/>
    </location>
</feature>
<dbReference type="Gene3D" id="1.10.555.10">
    <property type="entry name" value="Rho GTPase activation protein"/>
    <property type="match status" value="1"/>
</dbReference>
<dbReference type="SUPFAM" id="SSF48350">
    <property type="entry name" value="GTPase activation domain, GAP"/>
    <property type="match status" value="1"/>
</dbReference>
<dbReference type="Pfam" id="PF00620">
    <property type="entry name" value="RhoGAP"/>
    <property type="match status" value="1"/>
</dbReference>
<gene>
    <name evidence="3" type="primary">ABSGL_04351.1 scaffold 5409</name>
</gene>
<feature type="region of interest" description="Disordered" evidence="1">
    <location>
        <begin position="222"/>
        <end position="244"/>
    </location>
</feature>
<evidence type="ECO:0000259" key="2">
    <source>
        <dbReference type="Pfam" id="PF00620"/>
    </source>
</evidence>
<dbReference type="InParanoid" id="A0A168MLU2"/>
<name>A0A168MLU2_ABSGL</name>
<organism evidence="3">
    <name type="scientific">Absidia glauca</name>
    <name type="common">Pin mould</name>
    <dbReference type="NCBI Taxonomy" id="4829"/>
    <lineage>
        <taxon>Eukaryota</taxon>
        <taxon>Fungi</taxon>
        <taxon>Fungi incertae sedis</taxon>
        <taxon>Mucoromycota</taxon>
        <taxon>Mucoromycotina</taxon>
        <taxon>Mucoromycetes</taxon>
        <taxon>Mucorales</taxon>
        <taxon>Cunninghamellaceae</taxon>
        <taxon>Absidia</taxon>
    </lineage>
</organism>
<dbReference type="AlphaFoldDB" id="A0A168MLU2"/>
<evidence type="ECO:0000313" key="4">
    <source>
        <dbReference type="Proteomes" id="UP000078561"/>
    </source>
</evidence>
<accession>A0A168MLU2</accession>
<feature type="compositionally biased region" description="Low complexity" evidence="1">
    <location>
        <begin position="223"/>
        <end position="235"/>
    </location>
</feature>
<reference evidence="3" key="1">
    <citation type="submission" date="2016-04" db="EMBL/GenBank/DDBJ databases">
        <authorList>
            <person name="Evans L.H."/>
            <person name="Alamgir A."/>
            <person name="Owens N."/>
            <person name="Weber N.D."/>
            <person name="Virtaneva K."/>
            <person name="Barbian K."/>
            <person name="Babar A."/>
            <person name="Rosenke K."/>
        </authorList>
    </citation>
    <scope>NUCLEOTIDE SEQUENCE [LARGE SCALE GENOMIC DNA]</scope>
    <source>
        <strain evidence="3">CBS 101.48</strain>
    </source>
</reference>
<feature type="region of interest" description="Disordered" evidence="1">
    <location>
        <begin position="252"/>
        <end position="271"/>
    </location>
</feature>
<dbReference type="Proteomes" id="UP000078561">
    <property type="component" value="Unassembled WGS sequence"/>
</dbReference>
<protein>
    <recommendedName>
        <fullName evidence="2">Rho-GAP domain-containing protein</fullName>
    </recommendedName>
</protein>
<dbReference type="GO" id="GO:0007165">
    <property type="term" value="P:signal transduction"/>
    <property type="evidence" value="ECO:0007669"/>
    <property type="project" value="InterPro"/>
</dbReference>